<feature type="domain" description="DUF7619" evidence="2">
    <location>
        <begin position="332"/>
        <end position="451"/>
    </location>
</feature>
<dbReference type="Pfam" id="PF24595">
    <property type="entry name" value="DUF7619"/>
    <property type="match status" value="1"/>
</dbReference>
<dbReference type="Pfam" id="PF18962">
    <property type="entry name" value="Por_Secre_tail"/>
    <property type="match status" value="1"/>
</dbReference>
<organism evidence="3 4">
    <name type="scientific">Nemorincola caseinilytica</name>
    <dbReference type="NCBI Taxonomy" id="2054315"/>
    <lineage>
        <taxon>Bacteria</taxon>
        <taxon>Pseudomonadati</taxon>
        <taxon>Bacteroidota</taxon>
        <taxon>Chitinophagia</taxon>
        <taxon>Chitinophagales</taxon>
        <taxon>Chitinophagaceae</taxon>
        <taxon>Nemorincola</taxon>
    </lineage>
</organism>
<accession>A0ABP8NS86</accession>
<dbReference type="Proteomes" id="UP001500067">
    <property type="component" value="Unassembled WGS sequence"/>
</dbReference>
<evidence type="ECO:0008006" key="5">
    <source>
        <dbReference type="Google" id="ProtNLM"/>
    </source>
</evidence>
<dbReference type="InterPro" id="IPR026444">
    <property type="entry name" value="Secre_tail"/>
</dbReference>
<name>A0ABP8NS86_9BACT</name>
<dbReference type="EMBL" id="BAABFA010000024">
    <property type="protein sequence ID" value="GAA4470188.1"/>
    <property type="molecule type" value="Genomic_DNA"/>
</dbReference>
<evidence type="ECO:0000313" key="4">
    <source>
        <dbReference type="Proteomes" id="UP001500067"/>
    </source>
</evidence>
<proteinExistence type="predicted"/>
<dbReference type="InterPro" id="IPR055353">
    <property type="entry name" value="DUF7619"/>
</dbReference>
<protein>
    <recommendedName>
        <fullName evidence="5">T9SS type A sorting domain-containing protein</fullName>
    </recommendedName>
</protein>
<reference evidence="4" key="1">
    <citation type="journal article" date="2019" name="Int. J. Syst. Evol. Microbiol.">
        <title>The Global Catalogue of Microorganisms (GCM) 10K type strain sequencing project: providing services to taxonomists for standard genome sequencing and annotation.</title>
        <authorList>
            <consortium name="The Broad Institute Genomics Platform"/>
            <consortium name="The Broad Institute Genome Sequencing Center for Infectious Disease"/>
            <person name="Wu L."/>
            <person name="Ma J."/>
        </authorList>
    </citation>
    <scope>NUCLEOTIDE SEQUENCE [LARGE SCALE GENOMIC DNA]</scope>
    <source>
        <strain evidence="4">JCM 32105</strain>
    </source>
</reference>
<comment type="caution">
    <text evidence="3">The sequence shown here is derived from an EMBL/GenBank/DDBJ whole genome shotgun (WGS) entry which is preliminary data.</text>
</comment>
<sequence length="542" mass="59491">MEERATVAVPDTTCGLIRFYIDKQWAPELYVRTDYGDGTYDSVLTMTGSLGEFVQHQYTAPGNYHITHKLYYDNIFQDSLSRDEVVYSCDVLPIRLYMVADADCEMNGSEQYNAVPLNVAVDSNGVPIDTISATSGINYQGHGPTGTVFGFMVIPDSRYVSCPAGGVIYDTLDPARSVRTKYFGLSCGSGGVPDLAVNMVVPVTGRMDQWGHIYVRNNNCALTDATVKLRYSHKYSAPPSWITYPSAISFPTLTWNLPGMSSGTTSRELYYASWATMSTMLDVGDTVTEEVIVTSSTGTELVMYNNIIERIDTVKASCDPNYIAVDPPACFDTDTQFQFTVHFENTGDDTAHNVYVLDTLSEFLDSHTLQLVMSSAKEMNVTPYTEGGYNIVKFDFPKIKLLDSSWHGLNDGAFIYNIRSRSGLPAGTVIKSRVGIYFDYNDAVMTNTTENLKGCPVTTKVSAAAAIVPTLYPNPATNELYVTTADGMYSSFAIANGLGQKVLQQDIAKATTRVSVSALPAGIYYITFKGANGTCTQRFTKW</sequence>
<keyword evidence="4" id="KW-1185">Reference proteome</keyword>
<gene>
    <name evidence="3" type="ORF">GCM10023093_30990</name>
</gene>
<feature type="domain" description="Secretion system C-terminal sorting" evidence="1">
    <location>
        <begin position="471"/>
        <end position="538"/>
    </location>
</feature>
<dbReference type="NCBIfam" id="TIGR04183">
    <property type="entry name" value="Por_Secre_tail"/>
    <property type="match status" value="1"/>
</dbReference>
<evidence type="ECO:0000259" key="2">
    <source>
        <dbReference type="Pfam" id="PF24595"/>
    </source>
</evidence>
<evidence type="ECO:0000313" key="3">
    <source>
        <dbReference type="EMBL" id="GAA4470188.1"/>
    </source>
</evidence>
<evidence type="ECO:0000259" key="1">
    <source>
        <dbReference type="Pfam" id="PF18962"/>
    </source>
</evidence>